<keyword evidence="1" id="KW-0812">Transmembrane</keyword>
<keyword evidence="1" id="KW-0472">Membrane</keyword>
<organism evidence="2 3">
    <name type="scientific">Halogranum gelatinilyticum</name>
    <dbReference type="NCBI Taxonomy" id="660521"/>
    <lineage>
        <taxon>Archaea</taxon>
        <taxon>Methanobacteriati</taxon>
        <taxon>Methanobacteriota</taxon>
        <taxon>Stenosarchaea group</taxon>
        <taxon>Halobacteria</taxon>
        <taxon>Halobacteriales</taxon>
        <taxon>Haloferacaceae</taxon>
    </lineage>
</organism>
<evidence type="ECO:0008006" key="4">
    <source>
        <dbReference type="Google" id="ProtNLM"/>
    </source>
</evidence>
<proteinExistence type="predicted"/>
<dbReference type="InterPro" id="IPR055943">
    <property type="entry name" value="DUF7521"/>
</dbReference>
<dbReference type="Proteomes" id="UP000199451">
    <property type="component" value="Unassembled WGS sequence"/>
</dbReference>
<evidence type="ECO:0000313" key="2">
    <source>
        <dbReference type="EMBL" id="SDM20166.1"/>
    </source>
</evidence>
<dbReference type="AlphaFoldDB" id="A0A1G9RA80"/>
<keyword evidence="3" id="KW-1185">Reference proteome</keyword>
<dbReference type="Pfam" id="PF24365">
    <property type="entry name" value="DUF7521"/>
    <property type="match status" value="1"/>
</dbReference>
<feature type="transmembrane region" description="Helical" evidence="1">
    <location>
        <begin position="40"/>
        <end position="61"/>
    </location>
</feature>
<gene>
    <name evidence="2" type="ORF">SAMN04487949_1254</name>
</gene>
<name>A0A1G9RA80_9EURY</name>
<feature type="transmembrane region" description="Helical" evidence="1">
    <location>
        <begin position="6"/>
        <end position="28"/>
    </location>
</feature>
<sequence>MVASTTIATAIVVAKTGILVLGGLITFFSYKAYRRTGAQALKLLAIGFGIVTLGSLLGGVLDQVFNIELTTSILMDSLLTLFGFVVIFYSLYAE</sequence>
<dbReference type="STRING" id="660521.SAMN04487949_1254"/>
<keyword evidence="1" id="KW-1133">Transmembrane helix</keyword>
<evidence type="ECO:0000256" key="1">
    <source>
        <dbReference type="SAM" id="Phobius"/>
    </source>
</evidence>
<feature type="transmembrane region" description="Helical" evidence="1">
    <location>
        <begin position="73"/>
        <end position="92"/>
    </location>
</feature>
<dbReference type="OrthoDB" id="170398at2157"/>
<accession>A0A1G9RA80</accession>
<protein>
    <recommendedName>
        <fullName evidence="4">YapH protein</fullName>
    </recommendedName>
</protein>
<reference evidence="3" key="1">
    <citation type="submission" date="2016-10" db="EMBL/GenBank/DDBJ databases">
        <authorList>
            <person name="Varghese N."/>
            <person name="Submissions S."/>
        </authorList>
    </citation>
    <scope>NUCLEOTIDE SEQUENCE [LARGE SCALE GENOMIC DNA]</scope>
    <source>
        <strain evidence="3">CGMCC 1.10119</strain>
    </source>
</reference>
<evidence type="ECO:0000313" key="3">
    <source>
        <dbReference type="Proteomes" id="UP000199451"/>
    </source>
</evidence>
<dbReference type="EMBL" id="FNHL01000001">
    <property type="protein sequence ID" value="SDM20166.1"/>
    <property type="molecule type" value="Genomic_DNA"/>
</dbReference>
<dbReference type="RefSeq" id="WP_089695100.1">
    <property type="nucleotide sequence ID" value="NZ_FNHL01000001.1"/>
</dbReference>